<accession>A0A0R3QH04</accession>
<protein>
    <submittedName>
        <fullName evidence="2">BZIP domain-containing protein</fullName>
    </submittedName>
</protein>
<sequence length="100" mass="11683">LHATRISLPSTRIEENGRDTKEGSVNNREVQRKSNLTKKKCGRIRRGRERERERKRRNKNKFTYIQISYTYLPLNLCVAPNGANCIPSIHFDTLTLSPDR</sequence>
<evidence type="ECO:0000256" key="1">
    <source>
        <dbReference type="SAM" id="MobiDB-lite"/>
    </source>
</evidence>
<feature type="compositionally biased region" description="Basic and acidic residues" evidence="1">
    <location>
        <begin position="12"/>
        <end position="22"/>
    </location>
</feature>
<reference evidence="2" key="1">
    <citation type="submission" date="2017-02" db="UniProtKB">
        <authorList>
            <consortium name="WormBaseParasite"/>
        </authorList>
    </citation>
    <scope>IDENTIFICATION</scope>
</reference>
<proteinExistence type="predicted"/>
<name>A0A0R3QH04_9BILA</name>
<dbReference type="AlphaFoldDB" id="A0A0R3QH04"/>
<organism evidence="2">
    <name type="scientific">Brugia timori</name>
    <dbReference type="NCBI Taxonomy" id="42155"/>
    <lineage>
        <taxon>Eukaryota</taxon>
        <taxon>Metazoa</taxon>
        <taxon>Ecdysozoa</taxon>
        <taxon>Nematoda</taxon>
        <taxon>Chromadorea</taxon>
        <taxon>Rhabditida</taxon>
        <taxon>Spirurina</taxon>
        <taxon>Spiruromorpha</taxon>
        <taxon>Filarioidea</taxon>
        <taxon>Onchocercidae</taxon>
        <taxon>Brugia</taxon>
    </lineage>
</organism>
<dbReference type="WBParaSite" id="BTMF_0000566201-mRNA-1">
    <property type="protein sequence ID" value="BTMF_0000566201-mRNA-1"/>
    <property type="gene ID" value="BTMF_0000566201"/>
</dbReference>
<evidence type="ECO:0000313" key="2">
    <source>
        <dbReference type="WBParaSite" id="BTMF_0000566201-mRNA-1"/>
    </source>
</evidence>
<feature type="region of interest" description="Disordered" evidence="1">
    <location>
        <begin position="1"/>
        <end position="59"/>
    </location>
</feature>
<feature type="compositionally biased region" description="Basic residues" evidence="1">
    <location>
        <begin position="35"/>
        <end position="59"/>
    </location>
</feature>